<evidence type="ECO:0000313" key="2">
    <source>
        <dbReference type="Proteomes" id="UP000049685"/>
    </source>
</evidence>
<gene>
    <name evidence="1" type="ORF">UMC4404_09771</name>
</gene>
<sequence>MSKSTELKYVEIELSIPSVKKIFFKASDYKTYPNYMALAQCICGKEINGKLRFPESADKIMSA</sequence>
<comment type="caution">
    <text evidence="1">The sequence shown here is derived from an EMBL/GenBank/DDBJ whole genome shotgun (WGS) entry which is preliminary data.</text>
</comment>
<organism evidence="1 2">
    <name type="scientific">Paraclostridium sordellii</name>
    <name type="common">Clostridium sordellii</name>
    <dbReference type="NCBI Taxonomy" id="1505"/>
    <lineage>
        <taxon>Bacteria</taxon>
        <taxon>Bacillati</taxon>
        <taxon>Bacillota</taxon>
        <taxon>Clostridia</taxon>
        <taxon>Peptostreptococcales</taxon>
        <taxon>Peptostreptococcaceae</taxon>
        <taxon>Paraclostridium</taxon>
    </lineage>
</organism>
<protein>
    <submittedName>
        <fullName evidence="1">Uncharacterized protein</fullName>
    </submittedName>
</protein>
<dbReference type="RefSeq" id="WP_057558073.1">
    <property type="nucleotide sequence ID" value="NZ_CDNY01000003.1"/>
</dbReference>
<dbReference type="EMBL" id="CDNY01000003">
    <property type="protein sequence ID" value="CEO32997.1"/>
    <property type="molecule type" value="Genomic_DNA"/>
</dbReference>
<evidence type="ECO:0000313" key="1">
    <source>
        <dbReference type="EMBL" id="CEO32997.1"/>
    </source>
</evidence>
<proteinExistence type="predicted"/>
<name>A0A9P1L423_PARSO</name>
<dbReference type="AlphaFoldDB" id="A0A9P1L423"/>
<dbReference type="Proteomes" id="UP000049685">
    <property type="component" value="Unassembled WGS sequence"/>
</dbReference>
<accession>A0A9P1L423</accession>
<reference evidence="2" key="1">
    <citation type="submission" date="2015-01" db="EMBL/GenBank/DDBJ databases">
        <authorList>
            <person name="Aslett A.Martin."/>
            <person name="De Silva Nishadi"/>
        </authorList>
    </citation>
    <scope>NUCLEOTIDE SEQUENCE [LARGE SCALE GENOMIC DNA]</scope>
    <source>
        <strain evidence="2">UMC4404</strain>
    </source>
</reference>